<dbReference type="AlphaFoldDB" id="A0AAD5K9W7"/>
<dbReference type="Proteomes" id="UP001209540">
    <property type="component" value="Unassembled WGS sequence"/>
</dbReference>
<comment type="caution">
    <text evidence="2">The sequence shown here is derived from an EMBL/GenBank/DDBJ whole genome shotgun (WGS) entry which is preliminary data.</text>
</comment>
<keyword evidence="1" id="KW-1133">Transmembrane helix</keyword>
<evidence type="ECO:0000313" key="2">
    <source>
        <dbReference type="EMBL" id="KAI9275882.1"/>
    </source>
</evidence>
<evidence type="ECO:0000256" key="1">
    <source>
        <dbReference type="SAM" id="Phobius"/>
    </source>
</evidence>
<organism evidence="2 3">
    <name type="scientific">Phascolomyces articulosus</name>
    <dbReference type="NCBI Taxonomy" id="60185"/>
    <lineage>
        <taxon>Eukaryota</taxon>
        <taxon>Fungi</taxon>
        <taxon>Fungi incertae sedis</taxon>
        <taxon>Mucoromycota</taxon>
        <taxon>Mucoromycotina</taxon>
        <taxon>Mucoromycetes</taxon>
        <taxon>Mucorales</taxon>
        <taxon>Lichtheimiaceae</taxon>
        <taxon>Phascolomyces</taxon>
    </lineage>
</organism>
<keyword evidence="1" id="KW-0812">Transmembrane</keyword>
<sequence>MYIINDIPPFITVLVIFKTVIIVVDQLLGVSPVSLLLLSNHQFNSKSLGIKILTIVVYKLSQVLVSHKGTIQPDIVQFLNLRKWYLYDICLNPVRELNSRKCFNQAFQYDTFEFGHCFDRLLLSIIFTPDSKISEETEILRLQNISTFVEKGYKKVYISTCCWCKKDNIMFKTSPRRCNLLISYNFFE</sequence>
<gene>
    <name evidence="2" type="ORF">BDA99DRAFT_532830</name>
</gene>
<dbReference type="EMBL" id="JAIXMP010000003">
    <property type="protein sequence ID" value="KAI9275882.1"/>
    <property type="molecule type" value="Genomic_DNA"/>
</dbReference>
<accession>A0AAD5K9W7</accession>
<evidence type="ECO:0000313" key="3">
    <source>
        <dbReference type="Proteomes" id="UP001209540"/>
    </source>
</evidence>
<keyword evidence="1" id="KW-0472">Membrane</keyword>
<protein>
    <submittedName>
        <fullName evidence="2">Uncharacterized protein</fullName>
    </submittedName>
</protein>
<reference evidence="2" key="1">
    <citation type="journal article" date="2022" name="IScience">
        <title>Evolution of zygomycete secretomes and the origins of terrestrial fungal ecologies.</title>
        <authorList>
            <person name="Chang Y."/>
            <person name="Wang Y."/>
            <person name="Mondo S."/>
            <person name="Ahrendt S."/>
            <person name="Andreopoulos W."/>
            <person name="Barry K."/>
            <person name="Beard J."/>
            <person name="Benny G.L."/>
            <person name="Blankenship S."/>
            <person name="Bonito G."/>
            <person name="Cuomo C."/>
            <person name="Desiro A."/>
            <person name="Gervers K.A."/>
            <person name="Hundley H."/>
            <person name="Kuo A."/>
            <person name="LaButti K."/>
            <person name="Lang B.F."/>
            <person name="Lipzen A."/>
            <person name="O'Donnell K."/>
            <person name="Pangilinan J."/>
            <person name="Reynolds N."/>
            <person name="Sandor L."/>
            <person name="Smith M.E."/>
            <person name="Tsang A."/>
            <person name="Grigoriev I.V."/>
            <person name="Stajich J.E."/>
            <person name="Spatafora J.W."/>
        </authorList>
    </citation>
    <scope>NUCLEOTIDE SEQUENCE</scope>
    <source>
        <strain evidence="2">RSA 2281</strain>
    </source>
</reference>
<keyword evidence="3" id="KW-1185">Reference proteome</keyword>
<feature type="transmembrane region" description="Helical" evidence="1">
    <location>
        <begin position="15"/>
        <end position="38"/>
    </location>
</feature>
<proteinExistence type="predicted"/>
<name>A0AAD5K9W7_9FUNG</name>
<reference evidence="2" key="2">
    <citation type="submission" date="2023-02" db="EMBL/GenBank/DDBJ databases">
        <authorList>
            <consortium name="DOE Joint Genome Institute"/>
            <person name="Mondo S.J."/>
            <person name="Chang Y."/>
            <person name="Wang Y."/>
            <person name="Ahrendt S."/>
            <person name="Andreopoulos W."/>
            <person name="Barry K."/>
            <person name="Beard J."/>
            <person name="Benny G.L."/>
            <person name="Blankenship S."/>
            <person name="Bonito G."/>
            <person name="Cuomo C."/>
            <person name="Desiro A."/>
            <person name="Gervers K.A."/>
            <person name="Hundley H."/>
            <person name="Kuo A."/>
            <person name="LaButti K."/>
            <person name="Lang B.F."/>
            <person name="Lipzen A."/>
            <person name="O'Donnell K."/>
            <person name="Pangilinan J."/>
            <person name="Reynolds N."/>
            <person name="Sandor L."/>
            <person name="Smith M.W."/>
            <person name="Tsang A."/>
            <person name="Grigoriev I.V."/>
            <person name="Stajich J.E."/>
            <person name="Spatafora J.W."/>
        </authorList>
    </citation>
    <scope>NUCLEOTIDE SEQUENCE</scope>
    <source>
        <strain evidence="2">RSA 2281</strain>
    </source>
</reference>